<gene>
    <name evidence="1" type="ORF">O181_017118</name>
</gene>
<dbReference type="EMBL" id="AVOT02004798">
    <property type="protein sequence ID" value="MBW0477403.1"/>
    <property type="molecule type" value="Genomic_DNA"/>
</dbReference>
<keyword evidence="2" id="KW-1185">Reference proteome</keyword>
<protein>
    <submittedName>
        <fullName evidence="1">Uncharacterized protein</fullName>
    </submittedName>
</protein>
<accession>A0A9Q3C6I5</accession>
<dbReference type="Proteomes" id="UP000765509">
    <property type="component" value="Unassembled WGS sequence"/>
</dbReference>
<evidence type="ECO:0000313" key="2">
    <source>
        <dbReference type="Proteomes" id="UP000765509"/>
    </source>
</evidence>
<dbReference type="Gene3D" id="3.80.10.10">
    <property type="entry name" value="Ribonuclease Inhibitor"/>
    <property type="match status" value="1"/>
</dbReference>
<dbReference type="InterPro" id="IPR032675">
    <property type="entry name" value="LRR_dom_sf"/>
</dbReference>
<reference evidence="1" key="1">
    <citation type="submission" date="2021-03" db="EMBL/GenBank/DDBJ databases">
        <title>Draft genome sequence of rust myrtle Austropuccinia psidii MF-1, a brazilian biotype.</title>
        <authorList>
            <person name="Quecine M.C."/>
            <person name="Pachon D.M.R."/>
            <person name="Bonatelli M.L."/>
            <person name="Correr F.H."/>
            <person name="Franceschini L.M."/>
            <person name="Leite T.F."/>
            <person name="Margarido G.R.A."/>
            <person name="Almeida C.A."/>
            <person name="Ferrarezi J.A."/>
            <person name="Labate C.A."/>
        </authorList>
    </citation>
    <scope>NUCLEOTIDE SEQUENCE</scope>
    <source>
        <strain evidence="1">MF-1</strain>
    </source>
</reference>
<comment type="caution">
    <text evidence="1">The sequence shown here is derived from an EMBL/GenBank/DDBJ whole genome shotgun (WGS) entry which is preliminary data.</text>
</comment>
<sequence length="435" mass="49879">MEGTQRLPSEIILQILEDIEHDAVITLDEPSSPYYWCLPGITLSAAWFERREEQKLAWSRSVPPLFKIDKPLRHFMARRLKAIEIPPSWESFEPSMSSFSRPVSYFANTFYNHNSLMIFGEDIISSRTWRFIIRRSETWDSLTFDLDLIHPDTNLGVQYLMTIFPKLTRFTMRVTGTPHWVDHKDIRTLVAESPKLIHLTIFHLLGESPTTGAEPSATCSLQSLHIRQLRGCNQDTLGFLVSNSHKSLQELTIVLDGVAWWGVQSHRFYRGIGANDLQASFAPCLELCTLRFADRVAKPGDHDLLLAGNLNAELDPENAPLGYILDDMIKKLRKLEVLRICGRTFSMKIFENLNTSGCVLKELSIQSYPAFPMPSFLEHLKENRALSRLQKLQIGKEIIDDQYVIVLSSACQQSEIELQIIEYENVYDDITHLLL</sequence>
<dbReference type="AlphaFoldDB" id="A0A9Q3C6I5"/>
<dbReference type="OrthoDB" id="10667235at2759"/>
<name>A0A9Q3C6I5_9BASI</name>
<dbReference type="SUPFAM" id="SSF52047">
    <property type="entry name" value="RNI-like"/>
    <property type="match status" value="1"/>
</dbReference>
<proteinExistence type="predicted"/>
<evidence type="ECO:0000313" key="1">
    <source>
        <dbReference type="EMBL" id="MBW0477403.1"/>
    </source>
</evidence>
<organism evidence="1 2">
    <name type="scientific">Austropuccinia psidii MF-1</name>
    <dbReference type="NCBI Taxonomy" id="1389203"/>
    <lineage>
        <taxon>Eukaryota</taxon>
        <taxon>Fungi</taxon>
        <taxon>Dikarya</taxon>
        <taxon>Basidiomycota</taxon>
        <taxon>Pucciniomycotina</taxon>
        <taxon>Pucciniomycetes</taxon>
        <taxon>Pucciniales</taxon>
        <taxon>Sphaerophragmiaceae</taxon>
        <taxon>Austropuccinia</taxon>
    </lineage>
</organism>